<reference evidence="3" key="2">
    <citation type="submission" date="2025-08" db="UniProtKB">
        <authorList>
            <consortium name="RefSeq"/>
        </authorList>
    </citation>
    <scope>IDENTIFICATION</scope>
    <source>
        <tissue evidence="3">Leaf</tissue>
    </source>
</reference>
<gene>
    <name evidence="3" type="primary">LOC104239292</name>
</gene>
<dbReference type="PANTHER" id="PTHR33067:SF9">
    <property type="entry name" value="RNA-DIRECTED DNA POLYMERASE"/>
    <property type="match status" value="1"/>
</dbReference>
<evidence type="ECO:0000256" key="1">
    <source>
        <dbReference type="SAM" id="SignalP"/>
    </source>
</evidence>
<reference evidence="2" key="1">
    <citation type="journal article" date="2013" name="Genome Biol.">
        <title>Reference genomes and transcriptomes of Nicotiana sylvestris and Nicotiana tomentosiformis.</title>
        <authorList>
            <person name="Sierro N."/>
            <person name="Battey J.N."/>
            <person name="Ouadi S."/>
            <person name="Bovet L."/>
            <person name="Goepfert S."/>
            <person name="Bakaher N."/>
            <person name="Peitsch M.C."/>
            <person name="Ivanov N.V."/>
        </authorList>
    </citation>
    <scope>NUCLEOTIDE SEQUENCE [LARGE SCALE GENOMIC DNA]</scope>
</reference>
<dbReference type="PANTHER" id="PTHR33067">
    <property type="entry name" value="RNA-DIRECTED DNA POLYMERASE-RELATED"/>
    <property type="match status" value="1"/>
</dbReference>
<dbReference type="CDD" id="cd00303">
    <property type="entry name" value="retropepsin_like"/>
    <property type="match status" value="1"/>
</dbReference>
<organism evidence="2 3">
    <name type="scientific">Nicotiana sylvestris</name>
    <name type="common">Wood tobacco</name>
    <name type="synonym">South American tobacco</name>
    <dbReference type="NCBI Taxonomy" id="4096"/>
    <lineage>
        <taxon>Eukaryota</taxon>
        <taxon>Viridiplantae</taxon>
        <taxon>Streptophyta</taxon>
        <taxon>Embryophyta</taxon>
        <taxon>Tracheophyta</taxon>
        <taxon>Spermatophyta</taxon>
        <taxon>Magnoliopsida</taxon>
        <taxon>eudicotyledons</taxon>
        <taxon>Gunneridae</taxon>
        <taxon>Pentapetalae</taxon>
        <taxon>asterids</taxon>
        <taxon>lamiids</taxon>
        <taxon>Solanales</taxon>
        <taxon>Solanaceae</taxon>
        <taxon>Nicotianoideae</taxon>
        <taxon>Nicotianeae</taxon>
        <taxon>Nicotiana</taxon>
    </lineage>
</organism>
<keyword evidence="1" id="KW-0732">Signal</keyword>
<dbReference type="InterPro" id="IPR021109">
    <property type="entry name" value="Peptidase_aspartic_dom_sf"/>
</dbReference>
<name>A0A1U7XMS7_NICSY</name>
<proteinExistence type="predicted"/>
<feature type="chain" id="PRO_5010584345" evidence="1">
    <location>
        <begin position="31"/>
        <end position="328"/>
    </location>
</feature>
<dbReference type="Proteomes" id="UP000189701">
    <property type="component" value="Unplaced"/>
</dbReference>
<dbReference type="AlphaFoldDB" id="A0A1U7XMS7"/>
<dbReference type="RefSeq" id="XP_009792198.1">
    <property type="nucleotide sequence ID" value="XM_009793896.1"/>
</dbReference>
<feature type="signal peptide" evidence="1">
    <location>
        <begin position="1"/>
        <end position="30"/>
    </location>
</feature>
<dbReference type="eggNOG" id="KOG0017">
    <property type="taxonomic scope" value="Eukaryota"/>
</dbReference>
<accession>A0A1U7XMS7</accession>
<protein>
    <submittedName>
        <fullName evidence="3">Uncharacterized protein LOC104239292</fullName>
    </submittedName>
</protein>
<evidence type="ECO:0000313" key="2">
    <source>
        <dbReference type="Proteomes" id="UP000189701"/>
    </source>
</evidence>
<sequence>MAQNSGWTTRNARITLVVHLVALDPTNSMAENMVTLLTQMSILTKKSAEGDNQQYQENMNYVSKYGGPRPGGQNWENTNKEEEVVKEIEAAPEPIVEAVPEQERNQIIGKKQPPAPFPQRLAKYQKDEQYKKFFVMLKQIQTCSAIVTRPIAEKLSDLGRFTIPCTIGNFAFAKALCDLGANINLMSLAIYKRLGTGRDRPTSMLLQLADRTVKRPSGILDDVLVHVGKFVFPADFVILDCRVDEEIPIILGRPFLATGRDLISCETGELKMRLNNEEITFNVQKSMRRPNEFANCSLIDTVDVVLEKDDGALSIKDLLAACHELIRS</sequence>
<evidence type="ECO:0000313" key="3">
    <source>
        <dbReference type="RefSeq" id="XP_009792198.1"/>
    </source>
</evidence>
<keyword evidence="2" id="KW-1185">Reference proteome</keyword>
<dbReference type="Gene3D" id="2.40.70.10">
    <property type="entry name" value="Acid Proteases"/>
    <property type="match status" value="1"/>
</dbReference>